<feature type="transmembrane region" description="Helical" evidence="8">
    <location>
        <begin position="17"/>
        <end position="38"/>
    </location>
</feature>
<dbReference type="SUPFAM" id="SSF50182">
    <property type="entry name" value="Sm-like ribonucleoproteins"/>
    <property type="match status" value="1"/>
</dbReference>
<feature type="region of interest" description="Disordered" evidence="7">
    <location>
        <begin position="353"/>
        <end position="381"/>
    </location>
</feature>
<evidence type="ECO:0000313" key="12">
    <source>
        <dbReference type="Proteomes" id="UP001205560"/>
    </source>
</evidence>
<evidence type="ECO:0000259" key="9">
    <source>
        <dbReference type="Pfam" id="PF00924"/>
    </source>
</evidence>
<evidence type="ECO:0000256" key="8">
    <source>
        <dbReference type="SAM" id="Phobius"/>
    </source>
</evidence>
<feature type="compositionally biased region" description="Basic and acidic residues" evidence="7">
    <location>
        <begin position="364"/>
        <end position="373"/>
    </location>
</feature>
<comment type="subcellular location">
    <subcellularLocation>
        <location evidence="1">Cell membrane</location>
        <topology evidence="1">Multi-pass membrane protein</topology>
    </subcellularLocation>
</comment>
<evidence type="ECO:0000256" key="1">
    <source>
        <dbReference type="ARBA" id="ARBA00004651"/>
    </source>
</evidence>
<evidence type="ECO:0000256" key="5">
    <source>
        <dbReference type="ARBA" id="ARBA00022989"/>
    </source>
</evidence>
<sequence>MDIRGYFTSLDISWTNAAFAIGAAVLSFFLIHGAVVLFRRRLNQLDGETAQRPIVDVLRHTLARTSNLAILATSLLIGVSVLDLPPPWNVRVGHLWFLTLGAQLALWLHRAIAVTAHRYFRIHGKNKENEQVTVAHTLMIWALQWSVWTVFLLAMLANLGINVTTFVASLGIGGVAVALAVQNILGDLFASLSIAVDKPFEVGDYVSVPEFSGTVEHVGLKTTRIRALSGEQIVIANAELLRKTVHNFKRMTTRRVQFALRINPATPPELAAKLPPRLSAIIETKDKVKLDHVNLTVLDQNFIEYDIVYNLSDADFSLYLKTQQQVLLEAMQLFRELGVSTAPRAQQLILNEGGGAEQAANDAVEVKRPDGRGKPQARPMP</sequence>
<dbReference type="InterPro" id="IPR011014">
    <property type="entry name" value="MscS_channel_TM-2"/>
</dbReference>
<dbReference type="InterPro" id="IPR049142">
    <property type="entry name" value="MS_channel_1st"/>
</dbReference>
<dbReference type="InterPro" id="IPR010920">
    <property type="entry name" value="LSM_dom_sf"/>
</dbReference>
<evidence type="ECO:0000256" key="2">
    <source>
        <dbReference type="ARBA" id="ARBA00008017"/>
    </source>
</evidence>
<dbReference type="Pfam" id="PF00924">
    <property type="entry name" value="MS_channel_2nd"/>
    <property type="match status" value="1"/>
</dbReference>
<feature type="transmembrane region" description="Helical" evidence="8">
    <location>
        <begin position="134"/>
        <end position="157"/>
    </location>
</feature>
<keyword evidence="12" id="KW-1185">Reference proteome</keyword>
<feature type="transmembrane region" description="Helical" evidence="8">
    <location>
        <begin position="68"/>
        <end position="88"/>
    </location>
</feature>
<keyword evidence="5 8" id="KW-1133">Transmembrane helix</keyword>
<dbReference type="InterPro" id="IPR023408">
    <property type="entry name" value="MscS_beta-dom_sf"/>
</dbReference>
<dbReference type="Gene3D" id="2.30.30.60">
    <property type="match status" value="1"/>
</dbReference>
<feature type="domain" description="Mechanosensitive ion channel MscS" evidence="9">
    <location>
        <begin position="183"/>
        <end position="250"/>
    </location>
</feature>
<evidence type="ECO:0000256" key="6">
    <source>
        <dbReference type="ARBA" id="ARBA00023136"/>
    </source>
</evidence>
<evidence type="ECO:0000313" key="11">
    <source>
        <dbReference type="EMBL" id="MCS0589217.1"/>
    </source>
</evidence>
<dbReference type="InterPro" id="IPR006685">
    <property type="entry name" value="MscS_channel_2nd"/>
</dbReference>
<evidence type="ECO:0000256" key="7">
    <source>
        <dbReference type="SAM" id="MobiDB-lite"/>
    </source>
</evidence>
<dbReference type="PANTHER" id="PTHR30566">
    <property type="entry name" value="YNAI-RELATED MECHANOSENSITIVE ION CHANNEL"/>
    <property type="match status" value="1"/>
</dbReference>
<evidence type="ECO:0000256" key="4">
    <source>
        <dbReference type="ARBA" id="ARBA00022692"/>
    </source>
</evidence>
<feature type="transmembrane region" description="Helical" evidence="8">
    <location>
        <begin position="94"/>
        <end position="113"/>
    </location>
</feature>
<evidence type="ECO:0000259" key="10">
    <source>
        <dbReference type="Pfam" id="PF21088"/>
    </source>
</evidence>
<dbReference type="PANTHER" id="PTHR30566:SF25">
    <property type="entry name" value="INNER MEMBRANE PROTEIN"/>
    <property type="match status" value="1"/>
</dbReference>
<organism evidence="11 12">
    <name type="scientific">Massilia norwichensis</name>
    <dbReference type="NCBI Taxonomy" id="1442366"/>
    <lineage>
        <taxon>Bacteria</taxon>
        <taxon>Pseudomonadati</taxon>
        <taxon>Pseudomonadota</taxon>
        <taxon>Betaproteobacteria</taxon>
        <taxon>Burkholderiales</taxon>
        <taxon>Oxalobacteraceae</taxon>
        <taxon>Telluria group</taxon>
        <taxon>Massilia</taxon>
    </lineage>
</organism>
<keyword evidence="3" id="KW-1003">Cell membrane</keyword>
<name>A0ABT2A4U9_9BURK</name>
<dbReference type="SUPFAM" id="SSF82861">
    <property type="entry name" value="Mechanosensitive channel protein MscS (YggB), transmembrane region"/>
    <property type="match status" value="1"/>
</dbReference>
<evidence type="ECO:0000256" key="3">
    <source>
        <dbReference type="ARBA" id="ARBA00022475"/>
    </source>
</evidence>
<accession>A0ABT2A4U9</accession>
<dbReference type="RefSeq" id="WP_258844983.1">
    <property type="nucleotide sequence ID" value="NZ_JANUGX010000007.1"/>
</dbReference>
<dbReference type="Gene3D" id="1.10.287.1260">
    <property type="match status" value="1"/>
</dbReference>
<dbReference type="EMBL" id="JANUGX010000007">
    <property type="protein sequence ID" value="MCS0589217.1"/>
    <property type="molecule type" value="Genomic_DNA"/>
</dbReference>
<keyword evidence="4 8" id="KW-0812">Transmembrane</keyword>
<protein>
    <submittedName>
        <fullName evidence="11">Mechanosensitive ion channel family protein</fullName>
    </submittedName>
</protein>
<keyword evidence="6 8" id="KW-0472">Membrane</keyword>
<gene>
    <name evidence="11" type="ORF">NX782_08355</name>
</gene>
<dbReference type="Pfam" id="PF21088">
    <property type="entry name" value="MS_channel_1st"/>
    <property type="match status" value="1"/>
</dbReference>
<feature type="domain" description="Mechanosensitive ion channel transmembrane helices 2/3" evidence="10">
    <location>
        <begin position="147"/>
        <end position="182"/>
    </location>
</feature>
<comment type="caution">
    <text evidence="11">The sequence shown here is derived from an EMBL/GenBank/DDBJ whole genome shotgun (WGS) entry which is preliminary data.</text>
</comment>
<feature type="transmembrane region" description="Helical" evidence="8">
    <location>
        <begin position="163"/>
        <end position="181"/>
    </location>
</feature>
<dbReference type="Proteomes" id="UP001205560">
    <property type="component" value="Unassembled WGS sequence"/>
</dbReference>
<comment type="similarity">
    <text evidence="2">Belongs to the MscS (TC 1.A.23) family.</text>
</comment>
<reference evidence="11 12" key="1">
    <citation type="submission" date="2022-08" db="EMBL/GenBank/DDBJ databases">
        <title>Reclassification of Massilia species as members of the genera Telluria, Duganella, Pseudoduganella, Mokoshia gen. nov. and Zemynaea gen. nov. using orthogonal and non-orthogonal genome-based approaches.</title>
        <authorList>
            <person name="Bowman J.P."/>
        </authorList>
    </citation>
    <scope>NUCLEOTIDE SEQUENCE [LARGE SCALE GENOMIC DNA]</scope>
    <source>
        <strain evidence="11 12">LMG 28164</strain>
    </source>
</reference>
<proteinExistence type="inferred from homology"/>